<sequence length="147" mass="15452">MLRTVVGMRFLVRTVVNALALAAAAILLPGLTISGSDALADSIGDRPATVVAYLAIAVVFGVVNAFVKPIVAFVSTPLTCLTLGLFSIIVNALMIALTAWLSEFTPIVLMIDAFFWTAVLAAIIVAVVSAVLGWLLPDSAPERRAER</sequence>
<gene>
    <name evidence="2" type="ORF">BJEO58_00640</name>
</gene>
<protein>
    <submittedName>
        <fullName evidence="2">Putative membrane protein</fullName>
    </submittedName>
</protein>
<evidence type="ECO:0000313" key="2">
    <source>
        <dbReference type="EMBL" id="SMY11059.1"/>
    </source>
</evidence>
<feature type="transmembrane region" description="Helical" evidence="1">
    <location>
        <begin position="50"/>
        <end position="67"/>
    </location>
</feature>
<name>A0A2H1L2J3_9MICO</name>
<keyword evidence="1" id="KW-0472">Membrane</keyword>
<dbReference type="InterPro" id="IPR007165">
    <property type="entry name" value="Phage_holin_4_2"/>
</dbReference>
<evidence type="ECO:0000313" key="3">
    <source>
        <dbReference type="Proteomes" id="UP000234462"/>
    </source>
</evidence>
<dbReference type="Pfam" id="PF04020">
    <property type="entry name" value="Phage_holin_4_2"/>
    <property type="match status" value="1"/>
</dbReference>
<evidence type="ECO:0000256" key="1">
    <source>
        <dbReference type="SAM" id="Phobius"/>
    </source>
</evidence>
<dbReference type="Proteomes" id="UP000234462">
    <property type="component" value="Unassembled WGS sequence"/>
</dbReference>
<proteinExistence type="predicted"/>
<accession>A0A2H1L2J3</accession>
<keyword evidence="1" id="KW-1133">Transmembrane helix</keyword>
<feature type="transmembrane region" description="Helical" evidence="1">
    <location>
        <begin position="113"/>
        <end position="137"/>
    </location>
</feature>
<reference evidence="3" key="1">
    <citation type="submission" date="2017-03" db="EMBL/GenBank/DDBJ databases">
        <authorList>
            <person name="Monnet C."/>
        </authorList>
    </citation>
    <scope>NUCLEOTIDE SEQUENCE [LARGE SCALE GENOMIC DNA]</scope>
    <source>
        <strain evidence="3">SJ5-8</strain>
    </source>
</reference>
<keyword evidence="3" id="KW-1185">Reference proteome</keyword>
<dbReference type="PANTHER" id="PTHR37309">
    <property type="entry name" value="SLR0284 PROTEIN"/>
    <property type="match status" value="1"/>
</dbReference>
<dbReference type="EMBL" id="FXZM01000002">
    <property type="protein sequence ID" value="SMY11059.1"/>
    <property type="molecule type" value="Genomic_DNA"/>
</dbReference>
<organism evidence="2 3">
    <name type="scientific">Brevibacterium jeotgali</name>
    <dbReference type="NCBI Taxonomy" id="1262550"/>
    <lineage>
        <taxon>Bacteria</taxon>
        <taxon>Bacillati</taxon>
        <taxon>Actinomycetota</taxon>
        <taxon>Actinomycetes</taxon>
        <taxon>Micrococcales</taxon>
        <taxon>Brevibacteriaceae</taxon>
        <taxon>Brevibacterium</taxon>
    </lineage>
</organism>
<dbReference type="PANTHER" id="PTHR37309:SF1">
    <property type="entry name" value="SLR0284 PROTEIN"/>
    <property type="match status" value="1"/>
</dbReference>
<feature type="transmembrane region" description="Helical" evidence="1">
    <location>
        <begin position="79"/>
        <end position="101"/>
    </location>
</feature>
<dbReference type="AlphaFoldDB" id="A0A2H1L2J3"/>
<keyword evidence="1" id="KW-0812">Transmembrane</keyword>